<dbReference type="InterPro" id="IPR029045">
    <property type="entry name" value="ClpP/crotonase-like_dom_sf"/>
</dbReference>
<dbReference type="STRING" id="721133.SAMN05216176_102469"/>
<comment type="caution">
    <text evidence="1">The sequence shown here is derived from an EMBL/GenBank/DDBJ whole genome shotgun (WGS) entry which is preliminary data.</text>
</comment>
<dbReference type="eggNOG" id="COG1024">
    <property type="taxonomic scope" value="Bacteria"/>
</dbReference>
<proteinExistence type="predicted"/>
<dbReference type="GO" id="GO:0006635">
    <property type="term" value="P:fatty acid beta-oxidation"/>
    <property type="evidence" value="ECO:0007669"/>
    <property type="project" value="TreeGrafter"/>
</dbReference>
<dbReference type="EMBL" id="AMSI01000001">
    <property type="protein sequence ID" value="EKF44540.1"/>
    <property type="molecule type" value="Genomic_DNA"/>
</dbReference>
<dbReference type="OrthoDB" id="9795727at2"/>
<dbReference type="Gene3D" id="3.90.226.10">
    <property type="entry name" value="2-enoyl-CoA Hydratase, Chain A, domain 1"/>
    <property type="match status" value="1"/>
</dbReference>
<accession>K2NZ75</accession>
<dbReference type="AlphaFoldDB" id="K2NZ75"/>
<dbReference type="InterPro" id="IPR001753">
    <property type="entry name" value="Enoyl-CoA_hydra/iso"/>
</dbReference>
<dbReference type="Pfam" id="PF00378">
    <property type="entry name" value="ECH_1"/>
    <property type="match status" value="1"/>
</dbReference>
<protein>
    <submittedName>
        <fullName evidence="1">Enoyl-CoA hydratase/isomerase</fullName>
    </submittedName>
</protein>
<dbReference type="PANTHER" id="PTHR11941">
    <property type="entry name" value="ENOYL-COA HYDRATASE-RELATED"/>
    <property type="match status" value="1"/>
</dbReference>
<dbReference type="SUPFAM" id="SSF52096">
    <property type="entry name" value="ClpP/crotonase"/>
    <property type="match status" value="1"/>
</dbReference>
<dbReference type="PANTHER" id="PTHR11941:SF54">
    <property type="entry name" value="ENOYL-COA HYDRATASE, MITOCHONDRIAL"/>
    <property type="match status" value="1"/>
</dbReference>
<reference evidence="1 2" key="1">
    <citation type="journal article" date="2012" name="J. Bacteriol.">
        <title>Genome Sequence of Nitratireductor indicus Type Strain C115.</title>
        <authorList>
            <person name="Lai Q."/>
            <person name="Li G."/>
            <person name="Yu Z."/>
            <person name="Shao Z."/>
        </authorList>
    </citation>
    <scope>NUCLEOTIDE SEQUENCE [LARGE SCALE GENOMIC DNA]</scope>
    <source>
        <strain evidence="1 2">C115</strain>
    </source>
</reference>
<dbReference type="CDD" id="cd06558">
    <property type="entry name" value="crotonase-like"/>
    <property type="match status" value="1"/>
</dbReference>
<dbReference type="PATRIC" id="fig|1231190.3.peg.489"/>
<dbReference type="GO" id="GO:0016853">
    <property type="term" value="F:isomerase activity"/>
    <property type="evidence" value="ECO:0007669"/>
    <property type="project" value="UniProtKB-KW"/>
</dbReference>
<gene>
    <name evidence="1" type="ORF">NA8A_02320</name>
</gene>
<keyword evidence="1" id="KW-0413">Isomerase</keyword>
<name>K2NZ75_9HYPH</name>
<organism evidence="1 2">
    <name type="scientific">Nitratireductor indicus C115</name>
    <dbReference type="NCBI Taxonomy" id="1231190"/>
    <lineage>
        <taxon>Bacteria</taxon>
        <taxon>Pseudomonadati</taxon>
        <taxon>Pseudomonadota</taxon>
        <taxon>Alphaproteobacteria</taxon>
        <taxon>Hyphomicrobiales</taxon>
        <taxon>Phyllobacteriaceae</taxon>
        <taxon>Nitratireductor</taxon>
    </lineage>
</organism>
<sequence length="253" mass="26934">MLELEKHGRLLVLRLNNPAKLNAWSGAVREDIRKALASADKDPQIVAAVITGTGERSFCAGADLSDPTMSIPSAAAGRMTAFQDFYVGIQSFRKPLVAALNGFALGSAFQAVLLMDYRVAHAGVRFGLPEINSGMPCITGSAILSWSVGPMLARSIAVSGRFMEAQEASSLGMLEEIVPAEAVEERSLQVADELAAKSPEAFAETKLWLRDLTLPALEAAFARAAEVRAKEEITRSVKSGISGFFAGHNARNA</sequence>
<evidence type="ECO:0000313" key="2">
    <source>
        <dbReference type="Proteomes" id="UP000007374"/>
    </source>
</evidence>
<dbReference type="RefSeq" id="WP_009755787.1">
    <property type="nucleotide sequence ID" value="NZ_AMSI01000001.1"/>
</dbReference>
<evidence type="ECO:0000313" key="1">
    <source>
        <dbReference type="EMBL" id="EKF44540.1"/>
    </source>
</evidence>
<keyword evidence="2" id="KW-1185">Reference proteome</keyword>
<dbReference type="Proteomes" id="UP000007374">
    <property type="component" value="Unassembled WGS sequence"/>
</dbReference>